<evidence type="ECO:0000313" key="2">
    <source>
        <dbReference type="EMBL" id="KAJ8882745.1"/>
    </source>
</evidence>
<keyword evidence="3" id="KW-1185">Reference proteome</keyword>
<accession>A0ABQ9HES3</accession>
<organism evidence="2 3">
    <name type="scientific">Dryococelus australis</name>
    <dbReference type="NCBI Taxonomy" id="614101"/>
    <lineage>
        <taxon>Eukaryota</taxon>
        <taxon>Metazoa</taxon>
        <taxon>Ecdysozoa</taxon>
        <taxon>Arthropoda</taxon>
        <taxon>Hexapoda</taxon>
        <taxon>Insecta</taxon>
        <taxon>Pterygota</taxon>
        <taxon>Neoptera</taxon>
        <taxon>Polyneoptera</taxon>
        <taxon>Phasmatodea</taxon>
        <taxon>Verophasmatodea</taxon>
        <taxon>Anareolatae</taxon>
        <taxon>Phasmatidae</taxon>
        <taxon>Eurycanthinae</taxon>
        <taxon>Dryococelus</taxon>
    </lineage>
</organism>
<sequence length="275" mass="30309">MTTKRGGYGAAPECQSGENVTFSENSPTSGVIRHDPHLRKFGSDLYRETKHGSEYGAVPEWGGGGKREIPEKTCRSRASSGTIPTCESPVTGSGIEPGWPCRIVVSMKKRRGNSNFTYDRKYWPRAATSPEAEILGPSISLEDMEQRMISQLHAICWCTCAGRGKREIPEKPRRPTASSGTSPTCENPIILLGIETGSPWWEASVLIAQPPWPPENCKRCSRSNKDISHSSLDFTTGLRPMVSCRADRVAYIPAIKKCRDPRKTRNKLSAGISEE</sequence>
<feature type="region of interest" description="Disordered" evidence="1">
    <location>
        <begin position="1"/>
        <end position="36"/>
    </location>
</feature>
<name>A0ABQ9HES3_9NEOP</name>
<protein>
    <submittedName>
        <fullName evidence="2">Uncharacterized protein</fullName>
    </submittedName>
</protein>
<comment type="caution">
    <text evidence="2">The sequence shown here is derived from an EMBL/GenBank/DDBJ whole genome shotgun (WGS) entry which is preliminary data.</text>
</comment>
<reference evidence="2 3" key="1">
    <citation type="submission" date="2023-02" db="EMBL/GenBank/DDBJ databases">
        <title>LHISI_Scaffold_Assembly.</title>
        <authorList>
            <person name="Stuart O.P."/>
            <person name="Cleave R."/>
            <person name="Magrath M.J.L."/>
            <person name="Mikheyev A.S."/>
        </authorList>
    </citation>
    <scope>NUCLEOTIDE SEQUENCE [LARGE SCALE GENOMIC DNA]</scope>
    <source>
        <strain evidence="2">Daus_M_001</strain>
        <tissue evidence="2">Leg muscle</tissue>
    </source>
</reference>
<dbReference type="EMBL" id="JARBHB010000005">
    <property type="protein sequence ID" value="KAJ8882745.1"/>
    <property type="molecule type" value="Genomic_DNA"/>
</dbReference>
<feature type="compositionally biased region" description="Polar residues" evidence="1">
    <location>
        <begin position="16"/>
        <end position="29"/>
    </location>
</feature>
<gene>
    <name evidence="2" type="ORF">PR048_014558</name>
</gene>
<evidence type="ECO:0000313" key="3">
    <source>
        <dbReference type="Proteomes" id="UP001159363"/>
    </source>
</evidence>
<proteinExistence type="predicted"/>
<evidence type="ECO:0000256" key="1">
    <source>
        <dbReference type="SAM" id="MobiDB-lite"/>
    </source>
</evidence>
<dbReference type="Proteomes" id="UP001159363">
    <property type="component" value="Chromosome 4"/>
</dbReference>